<sequence length="639" mass="69295">MGNRIYAQLSRFGFDIPRWNFALRTALASGLALVLAWLIGLEHPQWSAMTVWAVSQPVRGMLVEKSLFRAVGTVVGTAFGIGLVLVAGDNLPLLVISLSLWVGLCVGVGNLLHGLISYGALLSGYSASMVALLHTQQPAGQIMALGSDRLLTVMTGVLVGLLVGLLCTSRRAEDPLSGRVRRTTAQLLQDMAARFTGSDQRARADVAHTLLQEIASAEENFASSQAGSLRNHRRVRALRALVQAQVSGVYWLRNSLNLPANTGLAEALAQAARALDLNGWGDDCLQALETALTRCADDAVTAAVLCQLRDALRDNAALEGTGSGSMPLRSKVVLHRDWIGARQAMCRATGLLLVVGGVWVVTGWGVGAYLMLGVSVMIALFSTFETPAHIMGHIFIWQAVAAVAALGCHWLVWPHLTAEWQLVATLIPFIVLITPFYAHPRWMTGSMDYVMALLLLSRPLYPLSDSFTTSASTAAAVVCGPLLAYLAFKTIWPTDARRRQCHLTDLMLRELAAMVSRQTATERQAIRQARLYHRILKLIQHTGRTGDPLRPVTDGALAAMAVSNAIPLLHELRQVPDDELVQRGATTTLRRLQRLRQDPEAAAAALRQLASHLWGTGHPAAWEVENAARSLQAQAVFFR</sequence>
<reference evidence="8" key="1">
    <citation type="submission" date="2014-07" db="EMBL/GenBank/DDBJ databases">
        <authorList>
            <person name="Urmite Genomes Urmite Genomes"/>
        </authorList>
    </citation>
    <scope>NUCLEOTIDE SEQUENCE</scope>
    <source>
        <strain evidence="8">12M76_air</strain>
    </source>
</reference>
<evidence type="ECO:0000256" key="5">
    <source>
        <dbReference type="ARBA" id="ARBA00022989"/>
    </source>
</evidence>
<evidence type="ECO:0000313" key="8">
    <source>
        <dbReference type="EMBL" id="CEA05406.1"/>
    </source>
</evidence>
<dbReference type="GO" id="GO:0005886">
    <property type="term" value="C:plasma membrane"/>
    <property type="evidence" value="ECO:0007669"/>
    <property type="project" value="UniProtKB-SubCell"/>
</dbReference>
<keyword evidence="5 7" id="KW-1133">Transmembrane helix</keyword>
<dbReference type="AlphaFoldDB" id="A0A078MKZ9"/>
<evidence type="ECO:0000256" key="2">
    <source>
        <dbReference type="ARBA" id="ARBA00022448"/>
    </source>
</evidence>
<proteinExistence type="predicted"/>
<keyword evidence="2" id="KW-0813">Transport</keyword>
<dbReference type="PANTHER" id="PTHR30509">
    <property type="entry name" value="P-HYDROXYBENZOIC ACID EFFLUX PUMP SUBUNIT-RELATED"/>
    <property type="match status" value="1"/>
</dbReference>
<comment type="subcellular location">
    <subcellularLocation>
        <location evidence="1">Cell membrane</location>
        <topology evidence="1">Multi-pass membrane protein</topology>
    </subcellularLocation>
</comment>
<feature type="transmembrane region" description="Helical" evidence="7">
    <location>
        <begin position="21"/>
        <end position="40"/>
    </location>
</feature>
<gene>
    <name evidence="8" type="ORF">BN1049_02063</name>
</gene>
<keyword evidence="3" id="KW-1003">Cell membrane</keyword>
<evidence type="ECO:0000256" key="1">
    <source>
        <dbReference type="ARBA" id="ARBA00004651"/>
    </source>
</evidence>
<dbReference type="PATRIC" id="fig|1461581.3.peg.2034"/>
<feature type="transmembrane region" description="Helical" evidence="7">
    <location>
        <begin position="351"/>
        <end position="384"/>
    </location>
</feature>
<dbReference type="InterPro" id="IPR006726">
    <property type="entry name" value="PHBA_efflux_AaeB/fusaric-R"/>
</dbReference>
<feature type="transmembrane region" description="Helical" evidence="7">
    <location>
        <begin position="93"/>
        <end position="116"/>
    </location>
</feature>
<dbReference type="GO" id="GO:0022857">
    <property type="term" value="F:transmembrane transporter activity"/>
    <property type="evidence" value="ECO:0007669"/>
    <property type="project" value="InterPro"/>
</dbReference>
<organism evidence="8">
    <name type="scientific">Pseudomonas saudimassiliensis</name>
    <dbReference type="NCBI Taxonomy" id="1461581"/>
    <lineage>
        <taxon>Bacteria</taxon>
        <taxon>Pseudomonadati</taxon>
        <taxon>Pseudomonadota</taxon>
        <taxon>Gammaproteobacteria</taxon>
        <taxon>Pseudomonadales</taxon>
        <taxon>Pseudomonadaceae</taxon>
        <taxon>Pseudomonas</taxon>
    </lineage>
</organism>
<protein>
    <submittedName>
        <fullName evidence="8">Fusaric acid resistance protein</fullName>
    </submittedName>
</protein>
<evidence type="ECO:0000256" key="4">
    <source>
        <dbReference type="ARBA" id="ARBA00022692"/>
    </source>
</evidence>
<feature type="transmembrane region" description="Helical" evidence="7">
    <location>
        <begin position="390"/>
        <end position="413"/>
    </location>
</feature>
<keyword evidence="6 7" id="KW-0472">Membrane</keyword>
<accession>A0A078MKZ9</accession>
<dbReference type="EMBL" id="LK391969">
    <property type="protein sequence ID" value="CEF27118.1"/>
    <property type="molecule type" value="Genomic_DNA"/>
</dbReference>
<dbReference type="RefSeq" id="WP_044499746.1">
    <property type="nucleotide sequence ID" value="NZ_LK391969.1"/>
</dbReference>
<evidence type="ECO:0000256" key="6">
    <source>
        <dbReference type="ARBA" id="ARBA00023136"/>
    </source>
</evidence>
<evidence type="ECO:0000256" key="7">
    <source>
        <dbReference type="SAM" id="Phobius"/>
    </source>
</evidence>
<feature type="transmembrane region" description="Helical" evidence="7">
    <location>
        <begin position="420"/>
        <end position="438"/>
    </location>
</feature>
<dbReference type="PANTHER" id="PTHR30509:SF9">
    <property type="entry name" value="MULTIDRUG RESISTANCE PROTEIN MDTO"/>
    <property type="match status" value="1"/>
</dbReference>
<name>A0A078MKZ9_9PSED</name>
<dbReference type="EMBL" id="LM997413">
    <property type="protein sequence ID" value="CEA05406.1"/>
    <property type="molecule type" value="Genomic_DNA"/>
</dbReference>
<feature type="transmembrane region" description="Helical" evidence="7">
    <location>
        <begin position="67"/>
        <end position="86"/>
    </location>
</feature>
<keyword evidence="4 7" id="KW-0812">Transmembrane</keyword>
<dbReference type="Pfam" id="PF04632">
    <property type="entry name" value="FUSC"/>
    <property type="match status" value="1"/>
</dbReference>
<dbReference type="OrthoDB" id="9807111at2"/>
<feature type="transmembrane region" description="Helical" evidence="7">
    <location>
        <begin position="467"/>
        <end position="488"/>
    </location>
</feature>
<evidence type="ECO:0000256" key="3">
    <source>
        <dbReference type="ARBA" id="ARBA00022475"/>
    </source>
</evidence>
<feature type="transmembrane region" description="Helical" evidence="7">
    <location>
        <begin position="150"/>
        <end position="169"/>
    </location>
</feature>